<sequence>MKRKLTSIHKNGFILPSVLIISALVLLYLSSTIVAYWQDMHMTKNIIEQVHAETLFQMGYTEFISKGHHLANDEKRIYHFPNGTVEITPIIIDKSTLHIHVLIETNNGFHTSVTKSLKLDSESHNLFDLDDTKE</sequence>
<gene>
    <name evidence="1" type="ORF">J43TS3_21240</name>
</gene>
<dbReference type="RefSeq" id="WP_212921003.1">
    <property type="nucleotide sequence ID" value="NZ_BORP01000004.1"/>
</dbReference>
<reference evidence="1" key="1">
    <citation type="submission" date="2021-03" db="EMBL/GenBank/DDBJ databases">
        <title>Antimicrobial resistance genes in bacteria isolated from Japanese honey, and their potential for conferring macrolide and lincosamide resistance in the American foulbrood pathogen Paenibacillus larvae.</title>
        <authorList>
            <person name="Okamoto M."/>
            <person name="Kumagai M."/>
            <person name="Kanamori H."/>
            <person name="Takamatsu D."/>
        </authorList>
    </citation>
    <scope>NUCLEOTIDE SEQUENCE</scope>
    <source>
        <strain evidence="1">J43TS3</strain>
    </source>
</reference>
<proteinExistence type="predicted"/>
<dbReference type="EMBL" id="BORP01000004">
    <property type="protein sequence ID" value="GIO27513.1"/>
    <property type="molecule type" value="Genomic_DNA"/>
</dbReference>
<evidence type="ECO:0000313" key="1">
    <source>
        <dbReference type="EMBL" id="GIO27513.1"/>
    </source>
</evidence>
<evidence type="ECO:0000313" key="2">
    <source>
        <dbReference type="Proteomes" id="UP000676917"/>
    </source>
</evidence>
<comment type="caution">
    <text evidence="1">The sequence shown here is derived from an EMBL/GenBank/DDBJ whole genome shotgun (WGS) entry which is preliminary data.</text>
</comment>
<evidence type="ECO:0008006" key="3">
    <source>
        <dbReference type="Google" id="ProtNLM"/>
    </source>
</evidence>
<dbReference type="Proteomes" id="UP000676917">
    <property type="component" value="Unassembled WGS sequence"/>
</dbReference>
<keyword evidence="2" id="KW-1185">Reference proteome</keyword>
<accession>A0A919XBF6</accession>
<protein>
    <recommendedName>
        <fullName evidence="3">ComG operon protein 7</fullName>
    </recommendedName>
</protein>
<organism evidence="1 2">
    <name type="scientific">Ornithinibacillus bavariensis</name>
    <dbReference type="NCBI Taxonomy" id="545502"/>
    <lineage>
        <taxon>Bacteria</taxon>
        <taxon>Bacillati</taxon>
        <taxon>Bacillota</taxon>
        <taxon>Bacilli</taxon>
        <taxon>Bacillales</taxon>
        <taxon>Bacillaceae</taxon>
        <taxon>Ornithinibacillus</taxon>
    </lineage>
</organism>
<name>A0A919XBF6_9BACI</name>
<dbReference type="AlphaFoldDB" id="A0A919XBF6"/>